<keyword evidence="5" id="KW-0732">Signal</keyword>
<dbReference type="Proteomes" id="UP001595792">
    <property type="component" value="Unassembled WGS sequence"/>
</dbReference>
<feature type="signal peptide" evidence="5">
    <location>
        <begin position="1"/>
        <end position="21"/>
    </location>
</feature>
<dbReference type="InterPro" id="IPR015943">
    <property type="entry name" value="WD40/YVTN_repeat-like_dom_sf"/>
</dbReference>
<dbReference type="SUPFAM" id="SSF47384">
    <property type="entry name" value="Homodimeric domain of signal transducing histidine kinase"/>
    <property type="match status" value="1"/>
</dbReference>
<dbReference type="PANTHER" id="PTHR43547:SF2">
    <property type="entry name" value="HYBRID SIGNAL TRANSDUCTION HISTIDINE KINASE C"/>
    <property type="match status" value="1"/>
</dbReference>
<dbReference type="PANTHER" id="PTHR43547">
    <property type="entry name" value="TWO-COMPONENT HISTIDINE KINASE"/>
    <property type="match status" value="1"/>
</dbReference>
<evidence type="ECO:0000256" key="4">
    <source>
        <dbReference type="SAM" id="Phobius"/>
    </source>
</evidence>
<name>A0ABV8NHT4_9SPHI</name>
<proteinExistence type="predicted"/>
<dbReference type="SMART" id="SM00387">
    <property type="entry name" value="HATPase_c"/>
    <property type="match status" value="1"/>
</dbReference>
<dbReference type="Gene3D" id="2.60.40.10">
    <property type="entry name" value="Immunoglobulins"/>
    <property type="match status" value="1"/>
</dbReference>
<keyword evidence="3" id="KW-0597">Phosphoprotein</keyword>
<dbReference type="Pfam" id="PF00512">
    <property type="entry name" value="HisKA"/>
    <property type="match status" value="1"/>
</dbReference>
<evidence type="ECO:0000256" key="3">
    <source>
        <dbReference type="ARBA" id="ARBA00022553"/>
    </source>
</evidence>
<feature type="domain" description="Histidine kinase" evidence="6">
    <location>
        <begin position="824"/>
        <end position="1040"/>
    </location>
</feature>
<evidence type="ECO:0000256" key="5">
    <source>
        <dbReference type="SAM" id="SignalP"/>
    </source>
</evidence>
<gene>
    <name evidence="7" type="ORF">ACFOUY_06220</name>
</gene>
<dbReference type="InterPro" id="IPR036097">
    <property type="entry name" value="HisK_dim/P_sf"/>
</dbReference>
<dbReference type="InterPro" id="IPR005467">
    <property type="entry name" value="His_kinase_dom"/>
</dbReference>
<feature type="transmembrane region" description="Helical" evidence="4">
    <location>
        <begin position="766"/>
        <end position="788"/>
    </location>
</feature>
<dbReference type="RefSeq" id="WP_378959609.1">
    <property type="nucleotide sequence ID" value="NZ_JBHRXC010000001.1"/>
</dbReference>
<keyword evidence="4" id="KW-1133">Transmembrane helix</keyword>
<dbReference type="Gene3D" id="2.130.10.10">
    <property type="entry name" value="YVTN repeat-like/Quinoprotein amine dehydrogenase"/>
    <property type="match status" value="2"/>
</dbReference>
<dbReference type="InterPro" id="IPR013783">
    <property type="entry name" value="Ig-like_fold"/>
</dbReference>
<dbReference type="EMBL" id="JBHSBY010000031">
    <property type="protein sequence ID" value="MFC4196286.1"/>
    <property type="molecule type" value="Genomic_DNA"/>
</dbReference>
<dbReference type="Gene3D" id="1.10.287.130">
    <property type="match status" value="1"/>
</dbReference>
<dbReference type="InterPro" id="IPR011123">
    <property type="entry name" value="Y_Y_Y"/>
</dbReference>
<dbReference type="SUPFAM" id="SSF50998">
    <property type="entry name" value="Quinoprotein alcohol dehydrogenase-like"/>
    <property type="match status" value="1"/>
</dbReference>
<keyword evidence="4" id="KW-0812">Transmembrane</keyword>
<dbReference type="InterPro" id="IPR003594">
    <property type="entry name" value="HATPase_dom"/>
</dbReference>
<evidence type="ECO:0000259" key="6">
    <source>
        <dbReference type="PROSITE" id="PS50109"/>
    </source>
</evidence>
<evidence type="ECO:0000256" key="2">
    <source>
        <dbReference type="ARBA" id="ARBA00012438"/>
    </source>
</evidence>
<evidence type="ECO:0000256" key="1">
    <source>
        <dbReference type="ARBA" id="ARBA00000085"/>
    </source>
</evidence>
<dbReference type="Gene3D" id="3.30.565.10">
    <property type="entry name" value="Histidine kinase-like ATPase, C-terminal domain"/>
    <property type="match status" value="1"/>
</dbReference>
<dbReference type="CDD" id="cd00082">
    <property type="entry name" value="HisKA"/>
    <property type="match status" value="1"/>
</dbReference>
<dbReference type="Pfam" id="PF02518">
    <property type="entry name" value="HATPase_c"/>
    <property type="match status" value="1"/>
</dbReference>
<dbReference type="PROSITE" id="PS50109">
    <property type="entry name" value="HIS_KIN"/>
    <property type="match status" value="1"/>
</dbReference>
<evidence type="ECO:0000313" key="7">
    <source>
        <dbReference type="EMBL" id="MFC4196286.1"/>
    </source>
</evidence>
<protein>
    <recommendedName>
        <fullName evidence="2">histidine kinase</fullName>
        <ecNumber evidence="2">2.7.13.3</ecNumber>
    </recommendedName>
</protein>
<dbReference type="Pfam" id="PF07494">
    <property type="entry name" value="Reg_prop"/>
    <property type="match status" value="2"/>
</dbReference>
<dbReference type="EC" id="2.7.13.3" evidence="2"/>
<accession>A0ABV8NHT4</accession>
<sequence>MSVKLKIIHLLLFLFVSYSSAAQPYYFKHYRVEDGLGNNTVFSLLQDCRGFMWFGSKEGLSRFDGYTFKNFRDKRFPEPIRGFILQIINAENGALWIGTRKGVFKFDERTETFTAVKAVPETEIEHIETDTAGRLWVLTSSKLYRYDGGNKSMIRYLKDEHSPVASFTCHGNEIWACTDYGSVYSYNSSKNLFLPQNQGIKSLENEVSRVIKIYRSDNILFIGATTGLLAFDVHSKVTTPLIYPVPSGEPVFVRDIARYTDNEIWVATESGLYIYDLKLKTITKVRQNYTDPYALSDNAIYALQKDSEGGMWLATYFGGVNYYHPQRSIFKKYFANSSVNRISGNAVREIRKDANGNLWVGTEDAGLNRISAATGAVTSFRAGAGDSGISSNNIHGLLCMGKELWVGTFERGLDVLDINTGKALRHYRAKDRRSGLKSDFIISIFKTRKGQIFVGTNNGVYIYEQEKDTFKLVGGLPSYLYVSTIIEDDKEILWIGTIGEGVFSYNPRLKTYTNYRHNPKLPNSLSSDMVCGVYQDSNRDYWFATENGGLTHMSNNAKTFTRLTTDDGLPSNLVLETLEDKQKNLWITTSKGLVRLNLFSKQMSLFTRAQGLLTDQFNYNSAFSDGNTLYFGTVAGLICFKPEEISTGTVVPPIYLTSFQIDNHELEIDKTILKKTITSTDSIELRHDQSTFNLGFAALSFISPQVLRYAYKLEGVDHNWNYLNSNRRVYYTELSPGTYTFRVRSVDATGKKGAEKVLVITIHQPYWLSGWAWILYALLAAALIYWGFTSYHHRIKSKSRKKLEQLELAKEKEVYHAKIEFFTNVAHEIRTPLTLIKGPLENVMDDVGDNKTVQKNLKSIERNTDRLLALTNQLLHFRATETNGLNLSYVQMDISKFVKKITGTYQVMSREKELEFKTLVHEPRLSAFIDLEAFTKIMDNLISNAIKYAEKMVIVELCAVIIGPNTFTISICNDGFLIPDTLRDKVFESFYRIPDSAHKPGSGIGLSLARSLAELHGGSLVLAAYNGKTNVFLLTLPIHQDVEFKLSNLTKVL</sequence>
<dbReference type="Pfam" id="PF07495">
    <property type="entry name" value="Y_Y_Y"/>
    <property type="match status" value="1"/>
</dbReference>
<keyword evidence="8" id="KW-1185">Reference proteome</keyword>
<dbReference type="InterPro" id="IPR004358">
    <property type="entry name" value="Sig_transdc_His_kin-like_C"/>
</dbReference>
<dbReference type="InterPro" id="IPR011047">
    <property type="entry name" value="Quinoprotein_ADH-like_sf"/>
</dbReference>
<comment type="caution">
    <text evidence="7">The sequence shown here is derived from an EMBL/GenBank/DDBJ whole genome shotgun (WGS) entry which is preliminary data.</text>
</comment>
<dbReference type="CDD" id="cd00075">
    <property type="entry name" value="HATPase"/>
    <property type="match status" value="1"/>
</dbReference>
<evidence type="ECO:0000313" key="8">
    <source>
        <dbReference type="Proteomes" id="UP001595792"/>
    </source>
</evidence>
<feature type="chain" id="PRO_5046241624" description="histidine kinase" evidence="5">
    <location>
        <begin position="22"/>
        <end position="1053"/>
    </location>
</feature>
<comment type="catalytic activity">
    <reaction evidence="1">
        <text>ATP + protein L-histidine = ADP + protein N-phospho-L-histidine.</text>
        <dbReference type="EC" id="2.7.13.3"/>
    </reaction>
</comment>
<dbReference type="SUPFAM" id="SSF55874">
    <property type="entry name" value="ATPase domain of HSP90 chaperone/DNA topoisomerase II/histidine kinase"/>
    <property type="match status" value="1"/>
</dbReference>
<dbReference type="SUPFAM" id="SSF63829">
    <property type="entry name" value="Calcium-dependent phosphotriesterase"/>
    <property type="match status" value="2"/>
</dbReference>
<dbReference type="PRINTS" id="PR00344">
    <property type="entry name" value="BCTRLSENSOR"/>
</dbReference>
<organism evidence="7 8">
    <name type="scientific">Pedobacter jamesrossensis</name>
    <dbReference type="NCBI Taxonomy" id="1908238"/>
    <lineage>
        <taxon>Bacteria</taxon>
        <taxon>Pseudomonadati</taxon>
        <taxon>Bacteroidota</taxon>
        <taxon>Sphingobacteriia</taxon>
        <taxon>Sphingobacteriales</taxon>
        <taxon>Sphingobacteriaceae</taxon>
        <taxon>Pedobacter</taxon>
    </lineage>
</organism>
<dbReference type="InterPro" id="IPR036890">
    <property type="entry name" value="HATPase_C_sf"/>
</dbReference>
<dbReference type="InterPro" id="IPR003661">
    <property type="entry name" value="HisK_dim/P_dom"/>
</dbReference>
<reference evidence="8" key="1">
    <citation type="journal article" date="2019" name="Int. J. Syst. Evol. Microbiol.">
        <title>The Global Catalogue of Microorganisms (GCM) 10K type strain sequencing project: providing services to taxonomists for standard genome sequencing and annotation.</title>
        <authorList>
            <consortium name="The Broad Institute Genomics Platform"/>
            <consortium name="The Broad Institute Genome Sequencing Center for Infectious Disease"/>
            <person name="Wu L."/>
            <person name="Ma J."/>
        </authorList>
    </citation>
    <scope>NUCLEOTIDE SEQUENCE [LARGE SCALE GENOMIC DNA]</scope>
    <source>
        <strain evidence="8">CCM 8689</strain>
    </source>
</reference>
<dbReference type="SMART" id="SM00388">
    <property type="entry name" value="HisKA"/>
    <property type="match status" value="1"/>
</dbReference>
<keyword evidence="4" id="KW-0472">Membrane</keyword>
<dbReference type="InterPro" id="IPR011110">
    <property type="entry name" value="Reg_prop"/>
</dbReference>